<dbReference type="Proteomes" id="UP000799421">
    <property type="component" value="Unassembled WGS sequence"/>
</dbReference>
<comment type="subcellular location">
    <subcellularLocation>
        <location evidence="1">Mitochondrion</location>
    </subcellularLocation>
</comment>
<organism evidence="8 9">
    <name type="scientific">Piedraia hortae CBS 480.64</name>
    <dbReference type="NCBI Taxonomy" id="1314780"/>
    <lineage>
        <taxon>Eukaryota</taxon>
        <taxon>Fungi</taxon>
        <taxon>Dikarya</taxon>
        <taxon>Ascomycota</taxon>
        <taxon>Pezizomycotina</taxon>
        <taxon>Dothideomycetes</taxon>
        <taxon>Dothideomycetidae</taxon>
        <taxon>Capnodiales</taxon>
        <taxon>Piedraiaceae</taxon>
        <taxon>Piedraia</taxon>
    </lineage>
</organism>
<dbReference type="GO" id="GO:0005840">
    <property type="term" value="C:ribosome"/>
    <property type="evidence" value="ECO:0007669"/>
    <property type="project" value="UniProtKB-KW"/>
</dbReference>
<keyword evidence="5" id="KW-0687">Ribonucleoprotein</keyword>
<reference evidence="8" key="1">
    <citation type="journal article" date="2020" name="Stud. Mycol.">
        <title>101 Dothideomycetes genomes: a test case for predicting lifestyles and emergence of pathogens.</title>
        <authorList>
            <person name="Haridas S."/>
            <person name="Albert R."/>
            <person name="Binder M."/>
            <person name="Bloem J."/>
            <person name="Labutti K."/>
            <person name="Salamov A."/>
            <person name="Andreopoulos B."/>
            <person name="Baker S."/>
            <person name="Barry K."/>
            <person name="Bills G."/>
            <person name="Bluhm B."/>
            <person name="Cannon C."/>
            <person name="Castanera R."/>
            <person name="Culley D."/>
            <person name="Daum C."/>
            <person name="Ezra D."/>
            <person name="Gonzalez J."/>
            <person name="Henrissat B."/>
            <person name="Kuo A."/>
            <person name="Liang C."/>
            <person name="Lipzen A."/>
            <person name="Lutzoni F."/>
            <person name="Magnuson J."/>
            <person name="Mondo S."/>
            <person name="Nolan M."/>
            <person name="Ohm R."/>
            <person name="Pangilinan J."/>
            <person name="Park H.-J."/>
            <person name="Ramirez L."/>
            <person name="Alfaro M."/>
            <person name="Sun H."/>
            <person name="Tritt A."/>
            <person name="Yoshinaga Y."/>
            <person name="Zwiers L.-H."/>
            <person name="Turgeon B."/>
            <person name="Goodwin S."/>
            <person name="Spatafora J."/>
            <person name="Crous P."/>
            <person name="Grigoriev I."/>
        </authorList>
    </citation>
    <scope>NUCLEOTIDE SEQUENCE</scope>
    <source>
        <strain evidence="8">CBS 480.64</strain>
    </source>
</reference>
<dbReference type="OrthoDB" id="2257454at2759"/>
<evidence type="ECO:0000313" key="9">
    <source>
        <dbReference type="Proteomes" id="UP000799421"/>
    </source>
</evidence>
<dbReference type="Pfam" id="PF08293">
    <property type="entry name" value="MRP-S33"/>
    <property type="match status" value="1"/>
</dbReference>
<comment type="similarity">
    <text evidence="2">Belongs to the mitochondrion-specific ribosomal protein mS33 family.</text>
</comment>
<evidence type="ECO:0000256" key="6">
    <source>
        <dbReference type="ARBA" id="ARBA00035132"/>
    </source>
</evidence>
<evidence type="ECO:0000256" key="5">
    <source>
        <dbReference type="ARBA" id="ARBA00023274"/>
    </source>
</evidence>
<evidence type="ECO:0000256" key="1">
    <source>
        <dbReference type="ARBA" id="ARBA00004173"/>
    </source>
</evidence>
<evidence type="ECO:0000256" key="2">
    <source>
        <dbReference type="ARBA" id="ARBA00008970"/>
    </source>
</evidence>
<evidence type="ECO:0000313" key="8">
    <source>
        <dbReference type="EMBL" id="KAF2861941.1"/>
    </source>
</evidence>
<keyword evidence="3" id="KW-0689">Ribosomal protein</keyword>
<feature type="compositionally biased region" description="Basic residues" evidence="7">
    <location>
        <begin position="82"/>
        <end position="94"/>
    </location>
</feature>
<dbReference type="GO" id="GO:1990904">
    <property type="term" value="C:ribonucleoprotein complex"/>
    <property type="evidence" value="ECO:0007669"/>
    <property type="project" value="UniProtKB-KW"/>
</dbReference>
<dbReference type="GO" id="GO:0005739">
    <property type="term" value="C:mitochondrion"/>
    <property type="evidence" value="ECO:0007669"/>
    <property type="project" value="UniProtKB-SubCell"/>
</dbReference>
<sequence>MSVPRPLILTLQQIQSKVFNTIFNPSALRLGNKILKQPLRGALLSAYYPRRVATFRELKGLYPNYDLYDEKEETRLEDLEARKKRGKGNPRKKRSGAESRAKGGKKKR</sequence>
<dbReference type="AlphaFoldDB" id="A0A6A7C359"/>
<evidence type="ECO:0000256" key="4">
    <source>
        <dbReference type="ARBA" id="ARBA00023128"/>
    </source>
</evidence>
<evidence type="ECO:0000256" key="3">
    <source>
        <dbReference type="ARBA" id="ARBA00022980"/>
    </source>
</evidence>
<keyword evidence="9" id="KW-1185">Reference proteome</keyword>
<gene>
    <name evidence="8" type="ORF">K470DRAFT_26139</name>
</gene>
<proteinExistence type="inferred from homology"/>
<dbReference type="PANTHER" id="PTHR13362:SF2">
    <property type="entry name" value="SMALL RIBOSOMAL SUBUNIT PROTEIN MS33"/>
    <property type="match status" value="1"/>
</dbReference>
<dbReference type="EMBL" id="MU005969">
    <property type="protein sequence ID" value="KAF2861941.1"/>
    <property type="molecule type" value="Genomic_DNA"/>
</dbReference>
<dbReference type="InterPro" id="IPR013219">
    <property type="entry name" value="Ribosomal_mS33"/>
</dbReference>
<feature type="region of interest" description="Disordered" evidence="7">
    <location>
        <begin position="79"/>
        <end position="108"/>
    </location>
</feature>
<protein>
    <recommendedName>
        <fullName evidence="6">Small ribosomal subunit protein mS33</fullName>
    </recommendedName>
</protein>
<name>A0A6A7C359_9PEZI</name>
<accession>A0A6A7C359</accession>
<dbReference type="PANTHER" id="PTHR13362">
    <property type="entry name" value="MITOCHONDRIAL RIBOSOMAL PROTEIN S33"/>
    <property type="match status" value="1"/>
</dbReference>
<evidence type="ECO:0000256" key="7">
    <source>
        <dbReference type="SAM" id="MobiDB-lite"/>
    </source>
</evidence>
<keyword evidence="4" id="KW-0496">Mitochondrion</keyword>